<proteinExistence type="predicted"/>
<evidence type="ECO:0000313" key="1">
    <source>
        <dbReference type="EMBL" id="CEG49606.1"/>
    </source>
</evidence>
<accession>A0A0P1B5X6</accession>
<sequence>MTGVNLSLNLRFKIFMAGSGIMSDDTSITQRALNQVLEVESVCEPQSREEMGNSARRLRFYSEEGILRLRGSLDQRWYTSQMPGFGIIQSNFAIYLCNGLVRDFEHKAACPMHSVTKFSPLWTPSISKP</sequence>
<protein>
    <submittedName>
        <fullName evidence="1">Uncharacterized protein</fullName>
    </submittedName>
</protein>
<dbReference type="EMBL" id="CCYD01003090">
    <property type="protein sequence ID" value="CEG49606.1"/>
    <property type="molecule type" value="Genomic_DNA"/>
</dbReference>
<reference evidence="2" key="1">
    <citation type="submission" date="2014-09" db="EMBL/GenBank/DDBJ databases">
        <authorList>
            <person name="Sharma Rahul"/>
            <person name="Thines Marco"/>
        </authorList>
    </citation>
    <scope>NUCLEOTIDE SEQUENCE [LARGE SCALE GENOMIC DNA]</scope>
</reference>
<dbReference type="Proteomes" id="UP000054928">
    <property type="component" value="Unassembled WGS sequence"/>
</dbReference>
<keyword evidence="2" id="KW-1185">Reference proteome</keyword>
<name>A0A0P1B5X6_PLAHL</name>
<dbReference type="AlphaFoldDB" id="A0A0P1B5X6"/>
<organism evidence="1 2">
    <name type="scientific">Plasmopara halstedii</name>
    <name type="common">Downy mildew of sunflower</name>
    <dbReference type="NCBI Taxonomy" id="4781"/>
    <lineage>
        <taxon>Eukaryota</taxon>
        <taxon>Sar</taxon>
        <taxon>Stramenopiles</taxon>
        <taxon>Oomycota</taxon>
        <taxon>Peronosporomycetes</taxon>
        <taxon>Peronosporales</taxon>
        <taxon>Peronosporaceae</taxon>
        <taxon>Plasmopara</taxon>
    </lineage>
</organism>
<dbReference type="RefSeq" id="XP_024585975.1">
    <property type="nucleotide sequence ID" value="XM_024720814.1"/>
</dbReference>
<dbReference type="GeneID" id="36402417"/>
<evidence type="ECO:0000313" key="2">
    <source>
        <dbReference type="Proteomes" id="UP000054928"/>
    </source>
</evidence>